<reference evidence="1 2" key="3">
    <citation type="journal article" date="2022" name="Microbiol. Spectr.">
        <title>Folding features and dynamics of 3D genome architecture in plant fungal pathogens.</title>
        <authorList>
            <person name="Xia C."/>
        </authorList>
    </citation>
    <scope>NUCLEOTIDE SEQUENCE [LARGE SCALE GENOMIC DNA]</scope>
    <source>
        <strain evidence="1 2">93-210</strain>
    </source>
</reference>
<name>A0ACC0EPB9_9BASI</name>
<accession>A0ACC0EPB9</accession>
<gene>
    <name evidence="1" type="ORF">MJO28_004145</name>
</gene>
<reference evidence="2" key="1">
    <citation type="journal article" date="2018" name="BMC Genomics">
        <title>Genomic insights into host adaptation between the wheat stripe rust pathogen (Puccinia striiformis f. sp. tritici) and the barley stripe rust pathogen (Puccinia striiformis f. sp. hordei).</title>
        <authorList>
            <person name="Xia C."/>
            <person name="Wang M."/>
            <person name="Yin C."/>
            <person name="Cornejo O.E."/>
            <person name="Hulbert S.H."/>
            <person name="Chen X."/>
        </authorList>
    </citation>
    <scope>NUCLEOTIDE SEQUENCE [LARGE SCALE GENOMIC DNA]</scope>
    <source>
        <strain evidence="2">93-210</strain>
    </source>
</reference>
<evidence type="ECO:0000313" key="1">
    <source>
        <dbReference type="EMBL" id="KAI7957050.1"/>
    </source>
</evidence>
<organism evidence="1 2">
    <name type="scientific">Puccinia striiformis f. sp. tritici</name>
    <dbReference type="NCBI Taxonomy" id="168172"/>
    <lineage>
        <taxon>Eukaryota</taxon>
        <taxon>Fungi</taxon>
        <taxon>Dikarya</taxon>
        <taxon>Basidiomycota</taxon>
        <taxon>Pucciniomycotina</taxon>
        <taxon>Pucciniomycetes</taxon>
        <taxon>Pucciniales</taxon>
        <taxon>Pucciniaceae</taxon>
        <taxon>Puccinia</taxon>
    </lineage>
</organism>
<dbReference type="Proteomes" id="UP001060170">
    <property type="component" value="Chromosome 4"/>
</dbReference>
<comment type="caution">
    <text evidence="1">The sequence shown here is derived from an EMBL/GenBank/DDBJ whole genome shotgun (WGS) entry which is preliminary data.</text>
</comment>
<evidence type="ECO:0000313" key="2">
    <source>
        <dbReference type="Proteomes" id="UP001060170"/>
    </source>
</evidence>
<keyword evidence="2" id="KW-1185">Reference proteome</keyword>
<sequence>MWALCLYKSFVLVGLLSVAPTSSSTDQAIPKNLQLLLISNYDLSYRLQNVARYPKTHRVYASIRCREHGESVKRHCFSQASDIMLFTKRYFMLRAQARRPPTLDHSRASSKANSHD</sequence>
<dbReference type="EMBL" id="CM045868">
    <property type="protein sequence ID" value="KAI7957050.1"/>
    <property type="molecule type" value="Genomic_DNA"/>
</dbReference>
<reference evidence="2" key="2">
    <citation type="journal article" date="2018" name="Mol. Plant Microbe Interact.">
        <title>Genome sequence resources for the wheat stripe rust pathogen (Puccinia striiformis f. sp. tritici) and the barley stripe rust pathogen (Puccinia striiformis f. sp. hordei).</title>
        <authorList>
            <person name="Xia C."/>
            <person name="Wang M."/>
            <person name="Yin C."/>
            <person name="Cornejo O.E."/>
            <person name="Hulbert S.H."/>
            <person name="Chen X."/>
        </authorList>
    </citation>
    <scope>NUCLEOTIDE SEQUENCE [LARGE SCALE GENOMIC DNA]</scope>
    <source>
        <strain evidence="2">93-210</strain>
    </source>
</reference>
<protein>
    <submittedName>
        <fullName evidence="1">Uncharacterized protein</fullName>
    </submittedName>
</protein>
<proteinExistence type="predicted"/>